<dbReference type="EMBL" id="FNQN01000004">
    <property type="protein sequence ID" value="SEA28255.1"/>
    <property type="molecule type" value="Genomic_DNA"/>
</dbReference>
<keyword evidence="2" id="KW-1283">Bacterial microcompartment</keyword>
<dbReference type="Proteomes" id="UP000199409">
    <property type="component" value="Unassembled WGS sequence"/>
</dbReference>
<name>A0A1H3ZX78_9BACT</name>
<organism evidence="5 6">
    <name type="scientific">Desulfuromusa kysingii</name>
    <dbReference type="NCBI Taxonomy" id="37625"/>
    <lineage>
        <taxon>Bacteria</taxon>
        <taxon>Pseudomonadati</taxon>
        <taxon>Thermodesulfobacteriota</taxon>
        <taxon>Desulfuromonadia</taxon>
        <taxon>Desulfuromonadales</taxon>
        <taxon>Geopsychrobacteraceae</taxon>
        <taxon>Desulfuromusa</taxon>
    </lineage>
</organism>
<keyword evidence="6" id="KW-1185">Reference proteome</keyword>
<dbReference type="RefSeq" id="WP_217637462.1">
    <property type="nucleotide sequence ID" value="NZ_FNQN01000004.1"/>
</dbReference>
<feature type="domain" description="BMC" evidence="4">
    <location>
        <begin position="5"/>
        <end position="86"/>
    </location>
</feature>
<dbReference type="Gene3D" id="3.30.70.1710">
    <property type="match status" value="2"/>
</dbReference>
<evidence type="ECO:0000256" key="1">
    <source>
        <dbReference type="ARBA" id="ARBA00024322"/>
    </source>
</evidence>
<dbReference type="PROSITE" id="PS51930">
    <property type="entry name" value="BMC_2"/>
    <property type="match status" value="2"/>
</dbReference>
<evidence type="ECO:0000313" key="6">
    <source>
        <dbReference type="Proteomes" id="UP000199409"/>
    </source>
</evidence>
<dbReference type="PIRSF" id="PIRSF034834">
    <property type="entry name" value="PduT"/>
    <property type="match status" value="1"/>
</dbReference>
<reference evidence="5 6" key="1">
    <citation type="submission" date="2016-10" db="EMBL/GenBank/DDBJ databases">
        <authorList>
            <person name="de Groot N.N."/>
        </authorList>
    </citation>
    <scope>NUCLEOTIDE SEQUENCE [LARGE SCALE GENOMIC DNA]</scope>
    <source>
        <strain evidence="5 6">DSM 7343</strain>
    </source>
</reference>
<dbReference type="InterPro" id="IPR044872">
    <property type="entry name" value="CcmK/CsoS1_BMC"/>
</dbReference>
<proteinExistence type="inferred from homology"/>
<evidence type="ECO:0000259" key="4">
    <source>
        <dbReference type="PROSITE" id="PS51930"/>
    </source>
</evidence>
<sequence length="184" mass="19292">MNLDTLGLVESRTIAVGIFLADKMVKAADVTLVKASTICAGRYFIQISGDRSAVETAVASAEDSDYSLVGSFVISNVHPDLLLGVGRCREIAEGDAIGVVECKTVSAGVIAADQALKKASVQLARLVVGQGISGKSYFILNGEIAEVEEAVAAARQVLDRYLLETVVLPAPDATIIEALTNRAR</sequence>
<protein>
    <submittedName>
        <fullName evidence="5">Carboxysome shell and ethanolamine utilization microcompartment protein CcmL/EutN</fullName>
    </submittedName>
</protein>
<gene>
    <name evidence="5" type="ORF">SAMN05660420_01712</name>
</gene>
<dbReference type="InterPro" id="IPR050575">
    <property type="entry name" value="BMC_shell"/>
</dbReference>
<dbReference type="GO" id="GO:0031469">
    <property type="term" value="C:bacterial microcompartment"/>
    <property type="evidence" value="ECO:0007669"/>
    <property type="project" value="UniProtKB-SubCell"/>
</dbReference>
<dbReference type="InterPro" id="IPR000249">
    <property type="entry name" value="BMC_dom"/>
</dbReference>
<dbReference type="SMART" id="SM00877">
    <property type="entry name" value="BMC"/>
    <property type="match status" value="2"/>
</dbReference>
<dbReference type="Pfam" id="PF00936">
    <property type="entry name" value="BMC"/>
    <property type="match status" value="2"/>
</dbReference>
<dbReference type="AlphaFoldDB" id="A0A1H3ZX78"/>
<dbReference type="CDD" id="cd07053">
    <property type="entry name" value="BMC_PduT_repeat1"/>
    <property type="match status" value="1"/>
</dbReference>
<comment type="similarity">
    <text evidence="3">Belongs to the bacterial microcompartments protein family.</text>
</comment>
<dbReference type="InterPro" id="IPR037233">
    <property type="entry name" value="CcmK-like_sf"/>
</dbReference>
<dbReference type="SUPFAM" id="SSF143414">
    <property type="entry name" value="CcmK-like"/>
    <property type="match status" value="2"/>
</dbReference>
<dbReference type="InterPro" id="IPR011238">
    <property type="entry name" value="Micro_shell_prot_PduT"/>
</dbReference>
<comment type="subcellular location">
    <subcellularLocation>
        <location evidence="1">Bacterial microcompartment</location>
    </subcellularLocation>
</comment>
<feature type="domain" description="BMC" evidence="4">
    <location>
        <begin position="96"/>
        <end position="180"/>
    </location>
</feature>
<dbReference type="STRING" id="37625.SAMN05660420_01712"/>
<evidence type="ECO:0000256" key="3">
    <source>
        <dbReference type="PROSITE-ProRule" id="PRU01278"/>
    </source>
</evidence>
<dbReference type="PANTHER" id="PTHR33941:SF11">
    <property type="entry name" value="BACTERIAL MICROCOMPARTMENT SHELL PROTEIN PDUJ"/>
    <property type="match status" value="1"/>
</dbReference>
<evidence type="ECO:0000313" key="5">
    <source>
        <dbReference type="EMBL" id="SEA28255.1"/>
    </source>
</evidence>
<evidence type="ECO:0000256" key="2">
    <source>
        <dbReference type="ARBA" id="ARBA00024446"/>
    </source>
</evidence>
<accession>A0A1H3ZX78</accession>
<dbReference type="PANTHER" id="PTHR33941">
    <property type="entry name" value="PROPANEDIOL UTILIZATION PROTEIN PDUA"/>
    <property type="match status" value="1"/>
</dbReference>